<protein>
    <submittedName>
        <fullName evidence="1">Uncharacterized protein</fullName>
    </submittedName>
</protein>
<evidence type="ECO:0000313" key="2">
    <source>
        <dbReference type="Proteomes" id="UP000043316"/>
    </source>
</evidence>
<dbReference type="NCBIfam" id="NF038384">
    <property type="entry name" value="zinc_YnfU_fam"/>
    <property type="match status" value="1"/>
</dbReference>
<gene>
    <name evidence="1" type="ORF">ERS008476_00513</name>
</gene>
<reference evidence="2" key="1">
    <citation type="submission" date="2015-03" db="EMBL/GenBank/DDBJ databases">
        <authorList>
            <consortium name="Pathogen Informatics"/>
        </authorList>
    </citation>
    <scope>NUCLEOTIDE SEQUENCE [LARGE SCALE GENOMIC DNA]</scope>
    <source>
        <strain evidence="2">R148</strain>
    </source>
</reference>
<dbReference type="Pfam" id="PF23499">
    <property type="entry name" value="YnfU"/>
    <property type="match status" value="1"/>
</dbReference>
<dbReference type="InterPro" id="IPR057793">
    <property type="entry name" value="YnfU-like"/>
</dbReference>
<dbReference type="RefSeq" id="WP_019210222.1">
    <property type="nucleotide sequence ID" value="NZ_CWJI01000001.1"/>
</dbReference>
<accession>A0A0H5LRC8</accession>
<dbReference type="EMBL" id="CWJI01000001">
    <property type="protein sequence ID" value="CRY53614.1"/>
    <property type="molecule type" value="Genomic_DNA"/>
</dbReference>
<sequence length="56" mass="6213">MSLFDSIKRLVSSSNVKIKCPDCNNASEQSSEKVQKNTALVCPRCGCLFLPKDKHN</sequence>
<dbReference type="Proteomes" id="UP000043316">
    <property type="component" value="Unassembled WGS sequence"/>
</dbReference>
<dbReference type="GeneID" id="68955860"/>
<dbReference type="AlphaFoldDB" id="A0A0H5LRC8"/>
<name>A0A0H5LRC8_YERIN</name>
<organism evidence="1 2">
    <name type="scientific">Yersinia intermedia</name>
    <dbReference type="NCBI Taxonomy" id="631"/>
    <lineage>
        <taxon>Bacteria</taxon>
        <taxon>Pseudomonadati</taxon>
        <taxon>Pseudomonadota</taxon>
        <taxon>Gammaproteobacteria</taxon>
        <taxon>Enterobacterales</taxon>
        <taxon>Yersiniaceae</taxon>
        <taxon>Yersinia</taxon>
    </lineage>
</organism>
<evidence type="ECO:0000313" key="1">
    <source>
        <dbReference type="EMBL" id="CRY53614.1"/>
    </source>
</evidence>
<proteinExistence type="predicted"/>